<keyword evidence="6 8" id="KW-0067">ATP-binding</keyword>
<dbReference type="SUPFAM" id="SSF52402">
    <property type="entry name" value="Adenine nucleotide alpha hydrolases-like"/>
    <property type="match status" value="1"/>
</dbReference>
<keyword evidence="2 8" id="KW-0963">Cytoplasm</keyword>
<dbReference type="InterPro" id="IPR014729">
    <property type="entry name" value="Rossmann-like_a/b/a_fold"/>
</dbReference>
<dbReference type="NCBIfam" id="TIGR02432">
    <property type="entry name" value="lysidine_TilS_N"/>
    <property type="match status" value="1"/>
</dbReference>
<feature type="domain" description="Lysidine-tRNA(Ile) synthetase C-terminal" evidence="9">
    <location>
        <begin position="398"/>
        <end position="471"/>
    </location>
</feature>
<evidence type="ECO:0000313" key="11">
    <source>
        <dbReference type="Proteomes" id="UP000094578"/>
    </source>
</evidence>
<dbReference type="GO" id="GO:0006400">
    <property type="term" value="P:tRNA modification"/>
    <property type="evidence" value="ECO:0007669"/>
    <property type="project" value="UniProtKB-UniRule"/>
</dbReference>
<dbReference type="Gene3D" id="3.30.465.60">
    <property type="match status" value="1"/>
</dbReference>
<evidence type="ECO:0000256" key="5">
    <source>
        <dbReference type="ARBA" id="ARBA00022741"/>
    </source>
</evidence>
<organism evidence="10 11">
    <name type="scientific">Paenibacillus nuruki</name>
    <dbReference type="NCBI Taxonomy" id="1886670"/>
    <lineage>
        <taxon>Bacteria</taxon>
        <taxon>Bacillati</taxon>
        <taxon>Bacillota</taxon>
        <taxon>Bacilli</taxon>
        <taxon>Bacillales</taxon>
        <taxon>Paenibacillaceae</taxon>
        <taxon>Paenibacillus</taxon>
    </lineage>
</organism>
<comment type="subcellular location">
    <subcellularLocation>
        <location evidence="1 8">Cytoplasm</location>
    </subcellularLocation>
</comment>
<dbReference type="PATRIC" id="fig|1886670.3.peg.631"/>
<dbReference type="HAMAP" id="MF_01161">
    <property type="entry name" value="tRNA_Ile_lys_synt"/>
    <property type="match status" value="1"/>
</dbReference>
<dbReference type="AlphaFoldDB" id="A0A1E3L8G7"/>
<dbReference type="PANTHER" id="PTHR43033">
    <property type="entry name" value="TRNA(ILE)-LYSIDINE SYNTHASE-RELATED"/>
    <property type="match status" value="1"/>
</dbReference>
<keyword evidence="3 8" id="KW-0436">Ligase</keyword>
<dbReference type="InterPro" id="IPR012795">
    <property type="entry name" value="tRNA_Ile_lys_synt_N"/>
</dbReference>
<keyword evidence="4 8" id="KW-0819">tRNA processing</keyword>
<dbReference type="RefSeq" id="WP_069326081.1">
    <property type="nucleotide sequence ID" value="NZ_MDER01000026.1"/>
</dbReference>
<protein>
    <recommendedName>
        <fullName evidence="8">tRNA(Ile)-lysidine synthase</fullName>
        <ecNumber evidence="8">6.3.4.19</ecNumber>
    </recommendedName>
    <alternativeName>
        <fullName evidence="8">tRNA(Ile)-2-lysyl-cytidine synthase</fullName>
    </alternativeName>
    <alternativeName>
        <fullName evidence="8">tRNA(Ile)-lysidine synthetase</fullName>
    </alternativeName>
</protein>
<dbReference type="STRING" id="1886670.PTI45_00612"/>
<gene>
    <name evidence="8 10" type="primary">tilS</name>
    <name evidence="10" type="ORF">PTI45_00612</name>
</gene>
<keyword evidence="5 8" id="KW-0547">Nucleotide-binding</keyword>
<dbReference type="CDD" id="cd01992">
    <property type="entry name" value="TilS_N"/>
    <property type="match status" value="1"/>
</dbReference>
<evidence type="ECO:0000259" key="9">
    <source>
        <dbReference type="SMART" id="SM00977"/>
    </source>
</evidence>
<dbReference type="SMART" id="SM00977">
    <property type="entry name" value="TilS_C"/>
    <property type="match status" value="1"/>
</dbReference>
<dbReference type="Pfam" id="PF01171">
    <property type="entry name" value="ATP_bind_3"/>
    <property type="match status" value="1"/>
</dbReference>
<reference evidence="10 11" key="1">
    <citation type="submission" date="2016-08" db="EMBL/GenBank/DDBJ databases">
        <title>Genome sequencing of Paenibacillus sp. TI45-13ar, isolated from Korean traditional nuruk.</title>
        <authorList>
            <person name="Kim S.-J."/>
        </authorList>
    </citation>
    <scope>NUCLEOTIDE SEQUENCE [LARGE SCALE GENOMIC DNA]</scope>
    <source>
        <strain evidence="10 11">TI45-13ar</strain>
    </source>
</reference>
<evidence type="ECO:0000256" key="7">
    <source>
        <dbReference type="ARBA" id="ARBA00048539"/>
    </source>
</evidence>
<dbReference type="NCBIfam" id="TIGR02433">
    <property type="entry name" value="lysidine_TilS_C"/>
    <property type="match status" value="1"/>
</dbReference>
<dbReference type="Proteomes" id="UP000094578">
    <property type="component" value="Unassembled WGS sequence"/>
</dbReference>
<dbReference type="PANTHER" id="PTHR43033:SF1">
    <property type="entry name" value="TRNA(ILE)-LYSIDINE SYNTHASE-RELATED"/>
    <property type="match status" value="1"/>
</dbReference>
<comment type="function">
    <text evidence="8">Ligates lysine onto the cytidine present at position 34 of the AUA codon-specific tRNA(Ile) that contains the anticodon CAU, in an ATP-dependent manner. Cytidine is converted to lysidine, thus changing the amino acid specificity of the tRNA from methionine to isoleucine.</text>
</comment>
<dbReference type="EC" id="6.3.4.19" evidence="8"/>
<comment type="caution">
    <text evidence="10">The sequence shown here is derived from an EMBL/GenBank/DDBJ whole genome shotgun (WGS) entry which is preliminary data.</text>
</comment>
<comment type="domain">
    <text evidence="8">The N-terminal region contains the highly conserved SGGXDS motif, predicted to be a P-loop motif involved in ATP binding.</text>
</comment>
<evidence type="ECO:0000256" key="3">
    <source>
        <dbReference type="ARBA" id="ARBA00022598"/>
    </source>
</evidence>
<sequence>MSGKTWQSLLEHVRTLVKEQRLCSAGDTIIVAVSGGPDSVALLHVLHALSDEYQWKLVCAHLNHGFRPEESAQEAQYVAKISSDLHIPFELEEVSTPDYMVETGQGPQEAARTLRYDFLHRIAEKWSAHSIALAHHMDDQAETVLMRILRGSGAEGLSGIKMRRTEKNVELIRPFLRIYKTTLIHACEECDFGYITDSSNLHRKYTRNRIRLDVLPFLEQFNEQLVPSLARLAEIVGTENDYIQQETGTLYAELVKEEEGSFSFEVTSFVEVHVALQRRLIKLILSYLSPSYEQFDFSKIEMVRGQIMQSGLTSWSLDIGDKVTCVREYQNIRFIRGVPKFYEPYCIPILRNNEVISIPFTKEQLDIRLLPWNRNDSDQMELSSEEAFFDADLLTFPLCLRSRRQGDSFKLTGEGGTKKVKNLFIDEKIPLSQRNTLPLLADFHGQVLWIPGIRRSGSALVHPGTSCVVHMRRIKTEENV</sequence>
<dbReference type="GO" id="GO:0005524">
    <property type="term" value="F:ATP binding"/>
    <property type="evidence" value="ECO:0007669"/>
    <property type="project" value="UniProtKB-UniRule"/>
</dbReference>
<keyword evidence="11" id="KW-1185">Reference proteome</keyword>
<dbReference type="Pfam" id="PF11734">
    <property type="entry name" value="TilS_C"/>
    <property type="match status" value="1"/>
</dbReference>
<dbReference type="GO" id="GO:0032267">
    <property type="term" value="F:tRNA(Ile)-lysidine synthase activity"/>
    <property type="evidence" value="ECO:0007669"/>
    <property type="project" value="UniProtKB-EC"/>
</dbReference>
<dbReference type="Gene3D" id="3.40.50.620">
    <property type="entry name" value="HUPs"/>
    <property type="match status" value="1"/>
</dbReference>
<evidence type="ECO:0000256" key="2">
    <source>
        <dbReference type="ARBA" id="ARBA00022490"/>
    </source>
</evidence>
<dbReference type="SUPFAM" id="SSF56037">
    <property type="entry name" value="PheT/TilS domain"/>
    <property type="match status" value="1"/>
</dbReference>
<dbReference type="SUPFAM" id="SSF82829">
    <property type="entry name" value="MesJ substrate recognition domain-like"/>
    <property type="match status" value="1"/>
</dbReference>
<accession>A0A1E3L8G7</accession>
<comment type="catalytic activity">
    <reaction evidence="7 8">
        <text>cytidine(34) in tRNA(Ile2) + L-lysine + ATP = lysidine(34) in tRNA(Ile2) + AMP + diphosphate + H(+)</text>
        <dbReference type="Rhea" id="RHEA:43744"/>
        <dbReference type="Rhea" id="RHEA-COMP:10625"/>
        <dbReference type="Rhea" id="RHEA-COMP:10670"/>
        <dbReference type="ChEBI" id="CHEBI:15378"/>
        <dbReference type="ChEBI" id="CHEBI:30616"/>
        <dbReference type="ChEBI" id="CHEBI:32551"/>
        <dbReference type="ChEBI" id="CHEBI:33019"/>
        <dbReference type="ChEBI" id="CHEBI:82748"/>
        <dbReference type="ChEBI" id="CHEBI:83665"/>
        <dbReference type="ChEBI" id="CHEBI:456215"/>
        <dbReference type="EC" id="6.3.4.19"/>
    </reaction>
</comment>
<evidence type="ECO:0000256" key="8">
    <source>
        <dbReference type="HAMAP-Rule" id="MF_01161"/>
    </source>
</evidence>
<proteinExistence type="inferred from homology"/>
<dbReference type="InterPro" id="IPR012094">
    <property type="entry name" value="tRNA_Ile_lys_synt"/>
</dbReference>
<comment type="similarity">
    <text evidence="8">Belongs to the tRNA(Ile)-lysidine synthase family.</text>
</comment>
<dbReference type="InterPro" id="IPR012796">
    <property type="entry name" value="Lysidine-tRNA-synth_C"/>
</dbReference>
<dbReference type="EMBL" id="MDER01000026">
    <property type="protein sequence ID" value="ODP29993.1"/>
    <property type="molecule type" value="Genomic_DNA"/>
</dbReference>
<evidence type="ECO:0000313" key="10">
    <source>
        <dbReference type="EMBL" id="ODP29993.1"/>
    </source>
</evidence>
<dbReference type="InterPro" id="IPR011063">
    <property type="entry name" value="TilS/TtcA_N"/>
</dbReference>
<evidence type="ECO:0000256" key="1">
    <source>
        <dbReference type="ARBA" id="ARBA00004496"/>
    </source>
</evidence>
<name>A0A1E3L8G7_9BACL</name>
<dbReference type="GO" id="GO:0005737">
    <property type="term" value="C:cytoplasm"/>
    <property type="evidence" value="ECO:0007669"/>
    <property type="project" value="UniProtKB-SubCell"/>
</dbReference>
<feature type="binding site" evidence="8">
    <location>
        <begin position="34"/>
        <end position="39"/>
    </location>
    <ligand>
        <name>ATP</name>
        <dbReference type="ChEBI" id="CHEBI:30616"/>
    </ligand>
</feature>
<evidence type="ECO:0000256" key="4">
    <source>
        <dbReference type="ARBA" id="ARBA00022694"/>
    </source>
</evidence>
<evidence type="ECO:0000256" key="6">
    <source>
        <dbReference type="ARBA" id="ARBA00022840"/>
    </source>
</evidence>